<dbReference type="InterPro" id="IPR000073">
    <property type="entry name" value="AB_hydrolase_1"/>
</dbReference>
<evidence type="ECO:0000259" key="1">
    <source>
        <dbReference type="Pfam" id="PF00561"/>
    </source>
</evidence>
<dbReference type="Pfam" id="PF00561">
    <property type="entry name" value="Abhydrolase_1"/>
    <property type="match status" value="1"/>
</dbReference>
<name>A0ABP9KZY0_9NOCA</name>
<protein>
    <recommendedName>
        <fullName evidence="1">AB hydrolase-1 domain-containing protein</fullName>
    </recommendedName>
</protein>
<gene>
    <name evidence="2" type="ORF">GCM10023318_54880</name>
</gene>
<accession>A0ABP9KZY0</accession>
<dbReference type="Proteomes" id="UP001500603">
    <property type="component" value="Unassembled WGS sequence"/>
</dbReference>
<comment type="caution">
    <text evidence="2">The sequence shown here is derived from an EMBL/GenBank/DDBJ whole genome shotgun (WGS) entry which is preliminary data.</text>
</comment>
<evidence type="ECO:0000313" key="3">
    <source>
        <dbReference type="Proteomes" id="UP001500603"/>
    </source>
</evidence>
<dbReference type="EMBL" id="BAABJM010000007">
    <property type="protein sequence ID" value="GAA5066563.1"/>
    <property type="molecule type" value="Genomic_DNA"/>
</dbReference>
<reference evidence="3" key="1">
    <citation type="journal article" date="2019" name="Int. J. Syst. Evol. Microbiol.">
        <title>The Global Catalogue of Microorganisms (GCM) 10K type strain sequencing project: providing services to taxonomists for standard genome sequencing and annotation.</title>
        <authorList>
            <consortium name="The Broad Institute Genomics Platform"/>
            <consortium name="The Broad Institute Genome Sequencing Center for Infectious Disease"/>
            <person name="Wu L."/>
            <person name="Ma J."/>
        </authorList>
    </citation>
    <scope>NUCLEOTIDE SEQUENCE [LARGE SCALE GENOMIC DNA]</scope>
    <source>
        <strain evidence="3">JCM 18298</strain>
    </source>
</reference>
<sequence>MATARRAGSREQVVAAVACAPSVRSAICGPGPVVLVHGYPMDGHSGDLQSRALLAAGYRVIAHDRRGFGQSSEVVVAAIGAHTTAIHSNLSRLRDT</sequence>
<dbReference type="Gene3D" id="3.40.50.1820">
    <property type="entry name" value="alpha/beta hydrolase"/>
    <property type="match status" value="1"/>
</dbReference>
<feature type="domain" description="AB hydrolase-1" evidence="1">
    <location>
        <begin position="32"/>
        <end position="72"/>
    </location>
</feature>
<dbReference type="InterPro" id="IPR029058">
    <property type="entry name" value="AB_hydrolase_fold"/>
</dbReference>
<organism evidence="2 3">
    <name type="scientific">Nocardia callitridis</name>
    <dbReference type="NCBI Taxonomy" id="648753"/>
    <lineage>
        <taxon>Bacteria</taxon>
        <taxon>Bacillati</taxon>
        <taxon>Actinomycetota</taxon>
        <taxon>Actinomycetes</taxon>
        <taxon>Mycobacteriales</taxon>
        <taxon>Nocardiaceae</taxon>
        <taxon>Nocardia</taxon>
    </lineage>
</organism>
<dbReference type="SUPFAM" id="SSF53474">
    <property type="entry name" value="alpha/beta-Hydrolases"/>
    <property type="match status" value="1"/>
</dbReference>
<keyword evidence="3" id="KW-1185">Reference proteome</keyword>
<proteinExistence type="predicted"/>
<evidence type="ECO:0000313" key="2">
    <source>
        <dbReference type="EMBL" id="GAA5066563.1"/>
    </source>
</evidence>